<evidence type="ECO:0000256" key="2">
    <source>
        <dbReference type="ARBA" id="ARBA00023239"/>
    </source>
</evidence>
<dbReference type="PROSITE" id="PS00166">
    <property type="entry name" value="ENOYL_COA_HYDRATASE"/>
    <property type="match status" value="1"/>
</dbReference>
<dbReference type="InterPro" id="IPR014748">
    <property type="entry name" value="Enoyl-CoA_hydra_C"/>
</dbReference>
<sequence length="260" mass="28339">MMEGISLEKKEGYAILSVDIPQTRNALSVPIVEYMDTLVDSVIADKDIHCLVITGGGEKSFVAGADIAKLVKMSPEESRYSIEVGHKLFSKIETMDIPVVAAINGYCLGGGLEIAMCCDIRICSANARFGLPEINIGMIPGWGGTLRLPRLIGESRAKNMLLRGKMITSQEALDYGLVAEVYENVAVMREKAGELAVELASKAPITMKIDKRLVYDAANRQPTDIAQRDALALGFVYTTHDAIEGLTAFLEKRPPKYEGR</sequence>
<dbReference type="Gene3D" id="3.90.226.10">
    <property type="entry name" value="2-enoyl-CoA Hydratase, Chain A, domain 1"/>
    <property type="match status" value="1"/>
</dbReference>
<dbReference type="Pfam" id="PF00378">
    <property type="entry name" value="ECH_1"/>
    <property type="match status" value="1"/>
</dbReference>
<dbReference type="EMBL" id="JBBMFM010000128">
    <property type="protein sequence ID" value="MEQ2427802.1"/>
    <property type="molecule type" value="Genomic_DNA"/>
</dbReference>
<dbReference type="InterPro" id="IPR018376">
    <property type="entry name" value="Enoyl-CoA_hyd/isom_CS"/>
</dbReference>
<evidence type="ECO:0000313" key="5">
    <source>
        <dbReference type="Proteomes" id="UP001454086"/>
    </source>
</evidence>
<dbReference type="CDD" id="cd06558">
    <property type="entry name" value="crotonase-like"/>
    <property type="match status" value="1"/>
</dbReference>
<evidence type="ECO:0000256" key="1">
    <source>
        <dbReference type="ARBA" id="ARBA00005254"/>
    </source>
</evidence>
<evidence type="ECO:0000313" key="4">
    <source>
        <dbReference type="EMBL" id="MEQ2427802.1"/>
    </source>
</evidence>
<accession>A0ABV1DBQ3</accession>
<dbReference type="RefSeq" id="WP_008717321.1">
    <property type="nucleotide sequence ID" value="NZ_JAJFEB010000004.1"/>
</dbReference>
<dbReference type="PANTHER" id="PTHR11941">
    <property type="entry name" value="ENOYL-COA HYDRATASE-RELATED"/>
    <property type="match status" value="1"/>
</dbReference>
<dbReference type="PANTHER" id="PTHR11941:SF54">
    <property type="entry name" value="ENOYL-COA HYDRATASE, MITOCHONDRIAL"/>
    <property type="match status" value="1"/>
</dbReference>
<reference evidence="4 5" key="1">
    <citation type="submission" date="2024-03" db="EMBL/GenBank/DDBJ databases">
        <title>Human intestinal bacterial collection.</title>
        <authorList>
            <person name="Pauvert C."/>
            <person name="Hitch T.C.A."/>
            <person name="Clavel T."/>
        </authorList>
    </citation>
    <scope>NUCLEOTIDE SEQUENCE [LARGE SCALE GENOMIC DNA]</scope>
    <source>
        <strain evidence="4 5">CLA-SR-H021</strain>
    </source>
</reference>
<keyword evidence="5" id="KW-1185">Reference proteome</keyword>
<dbReference type="SUPFAM" id="SSF52096">
    <property type="entry name" value="ClpP/crotonase"/>
    <property type="match status" value="1"/>
</dbReference>
<keyword evidence="2" id="KW-0456">Lyase</keyword>
<gene>
    <name evidence="4" type="ORF">WMQ36_22830</name>
</gene>
<comment type="similarity">
    <text evidence="1 3">Belongs to the enoyl-CoA hydratase/isomerase family.</text>
</comment>
<comment type="caution">
    <text evidence="4">The sequence shown here is derived from an EMBL/GenBank/DDBJ whole genome shotgun (WGS) entry which is preliminary data.</text>
</comment>
<name>A0ABV1DBQ3_9FIRM</name>
<dbReference type="Gene3D" id="1.10.12.10">
    <property type="entry name" value="Lyase 2-enoyl-coa Hydratase, Chain A, domain 2"/>
    <property type="match status" value="1"/>
</dbReference>
<dbReference type="InterPro" id="IPR029045">
    <property type="entry name" value="ClpP/crotonase-like_dom_sf"/>
</dbReference>
<organism evidence="4 5">
    <name type="scientific">Enterocloster hominis</name>
    <name type="common">ex Hitch et al. 2024</name>
    <dbReference type="NCBI Taxonomy" id="1917870"/>
    <lineage>
        <taxon>Bacteria</taxon>
        <taxon>Bacillati</taxon>
        <taxon>Bacillota</taxon>
        <taxon>Clostridia</taxon>
        <taxon>Lachnospirales</taxon>
        <taxon>Lachnospiraceae</taxon>
        <taxon>Enterocloster</taxon>
    </lineage>
</organism>
<protein>
    <submittedName>
        <fullName evidence="4">Enoyl-CoA hydratase-related protein</fullName>
    </submittedName>
</protein>
<proteinExistence type="inferred from homology"/>
<dbReference type="Proteomes" id="UP001454086">
    <property type="component" value="Unassembled WGS sequence"/>
</dbReference>
<evidence type="ECO:0000256" key="3">
    <source>
        <dbReference type="RuleBase" id="RU003707"/>
    </source>
</evidence>
<dbReference type="InterPro" id="IPR001753">
    <property type="entry name" value="Enoyl-CoA_hydra/iso"/>
</dbReference>